<feature type="transmembrane region" description="Helical" evidence="1">
    <location>
        <begin position="238"/>
        <end position="259"/>
    </location>
</feature>
<dbReference type="InterPro" id="IPR012429">
    <property type="entry name" value="HGSNAT_cat"/>
</dbReference>
<evidence type="ECO:0000256" key="1">
    <source>
        <dbReference type="SAM" id="Phobius"/>
    </source>
</evidence>
<accession>A0A6B3N831</accession>
<name>A0A6B3N831_9CYAN</name>
<dbReference type="PANTHER" id="PTHR31061">
    <property type="entry name" value="LD22376P"/>
    <property type="match status" value="1"/>
</dbReference>
<feature type="domain" description="Heparan-alpha-glucosaminide N-acetyltransferase catalytic" evidence="2">
    <location>
        <begin position="8"/>
        <end position="232"/>
    </location>
</feature>
<feature type="transmembrane region" description="Helical" evidence="1">
    <location>
        <begin position="208"/>
        <end position="226"/>
    </location>
</feature>
<keyword evidence="1" id="KW-0812">Transmembrane</keyword>
<gene>
    <name evidence="3" type="ORF">F6J89_19700</name>
</gene>
<protein>
    <submittedName>
        <fullName evidence="3">DUF1624 domain-containing protein</fullName>
    </submittedName>
</protein>
<evidence type="ECO:0000313" key="3">
    <source>
        <dbReference type="EMBL" id="NER29776.1"/>
    </source>
</evidence>
<feature type="transmembrane region" description="Helical" evidence="1">
    <location>
        <begin position="302"/>
        <end position="324"/>
    </location>
</feature>
<proteinExistence type="predicted"/>
<dbReference type="EMBL" id="JAAHFQ010000428">
    <property type="protein sequence ID" value="NER29776.1"/>
    <property type="molecule type" value="Genomic_DNA"/>
</dbReference>
<sequence>MNHQQSTRLHSLDVFRGIAIASMILVNNPGSWDYVYPPLLHAPWHGFTPTDLVFPAFLFIAGAAMAFAFAKYTKNDQFTTKAYWHLGRRVAILFALGLLLNGSSIVLDWLLKGSPFSELANIRIMGVLQRISLAYLLAALAVIKISRPRLWILAAAILLGYWAAMSWVPIPGYGIGNLTPEGNLVAYIDRLLLGTNHIYQQGQFDPEGLFSTLPAVVTVLIGYWAGEWLRTQPIQWRASLGLTLFGLGCLGFGWVWGLLFPINKQLWTSSYVVFTAGWSLLLLAACYHLIEVMKFRRWGLPLEIMGLNAIFVFVVSGLVVRILYRIEVGNHQPAVNLYGWIYQNLFESWAGSMNGSLAFAIVNVLFWWIILYRMYRQHWLIRI</sequence>
<comment type="caution">
    <text evidence="3">The sequence shown here is derived from an EMBL/GenBank/DDBJ whole genome shotgun (WGS) entry which is preliminary data.</text>
</comment>
<dbReference type="PANTHER" id="PTHR31061:SF24">
    <property type="entry name" value="LD22376P"/>
    <property type="match status" value="1"/>
</dbReference>
<feature type="transmembrane region" description="Helical" evidence="1">
    <location>
        <begin position="122"/>
        <end position="143"/>
    </location>
</feature>
<feature type="transmembrane region" description="Helical" evidence="1">
    <location>
        <begin position="355"/>
        <end position="375"/>
    </location>
</feature>
<feature type="transmembrane region" description="Helical" evidence="1">
    <location>
        <begin position="90"/>
        <end position="110"/>
    </location>
</feature>
<feature type="transmembrane region" description="Helical" evidence="1">
    <location>
        <begin position="12"/>
        <end position="32"/>
    </location>
</feature>
<evidence type="ECO:0000259" key="2">
    <source>
        <dbReference type="Pfam" id="PF07786"/>
    </source>
</evidence>
<reference evidence="3" key="1">
    <citation type="submission" date="2019-11" db="EMBL/GenBank/DDBJ databases">
        <title>Genomic insights into an expanded diversity of filamentous marine cyanobacteria reveals the extraordinary biosynthetic potential of Moorea and Okeania.</title>
        <authorList>
            <person name="Ferreira Leao T."/>
            <person name="Wang M."/>
            <person name="Moss N."/>
            <person name="Da Silva R."/>
            <person name="Sanders J."/>
            <person name="Nurk S."/>
            <person name="Gurevich A."/>
            <person name="Humphrey G."/>
            <person name="Reher R."/>
            <person name="Zhu Q."/>
            <person name="Belda-Ferre P."/>
            <person name="Glukhov E."/>
            <person name="Rex R."/>
            <person name="Dorrestein P.C."/>
            <person name="Knight R."/>
            <person name="Pevzner P."/>
            <person name="Gerwick W.H."/>
            <person name="Gerwick L."/>
        </authorList>
    </citation>
    <scope>NUCLEOTIDE SEQUENCE</scope>
    <source>
        <strain evidence="3">SIO1C4</strain>
    </source>
</reference>
<dbReference type="AlphaFoldDB" id="A0A6B3N831"/>
<feature type="transmembrane region" description="Helical" evidence="1">
    <location>
        <begin position="150"/>
        <end position="170"/>
    </location>
</feature>
<organism evidence="3">
    <name type="scientific">Symploca sp. SIO1C4</name>
    <dbReference type="NCBI Taxonomy" id="2607765"/>
    <lineage>
        <taxon>Bacteria</taxon>
        <taxon>Bacillati</taxon>
        <taxon>Cyanobacteriota</taxon>
        <taxon>Cyanophyceae</taxon>
        <taxon>Coleofasciculales</taxon>
        <taxon>Coleofasciculaceae</taxon>
        <taxon>Symploca</taxon>
    </lineage>
</organism>
<dbReference type="Pfam" id="PF07786">
    <property type="entry name" value="HGSNAT_cat"/>
    <property type="match status" value="1"/>
</dbReference>
<keyword evidence="1" id="KW-1133">Transmembrane helix</keyword>
<feature type="transmembrane region" description="Helical" evidence="1">
    <location>
        <begin position="271"/>
        <end position="290"/>
    </location>
</feature>
<feature type="transmembrane region" description="Helical" evidence="1">
    <location>
        <begin position="52"/>
        <end position="70"/>
    </location>
</feature>
<keyword evidence="1" id="KW-0472">Membrane</keyword>